<evidence type="ECO:0000313" key="4">
    <source>
        <dbReference type="EMBL" id="MFC4160931.1"/>
    </source>
</evidence>
<dbReference type="RefSeq" id="WP_378166291.1">
    <property type="nucleotide sequence ID" value="NZ_JBHSBU010000001.1"/>
</dbReference>
<evidence type="ECO:0000256" key="3">
    <source>
        <dbReference type="SAM" id="MobiDB-lite"/>
    </source>
</evidence>
<dbReference type="Gene3D" id="3.40.50.150">
    <property type="entry name" value="Vaccinia Virus protein VP39"/>
    <property type="match status" value="1"/>
</dbReference>
<dbReference type="InterPro" id="IPR002052">
    <property type="entry name" value="DNA_methylase_N6_adenine_CS"/>
</dbReference>
<gene>
    <name evidence="4" type="primary">rsmD</name>
    <name evidence="4" type="ORF">ACFOW7_16450</name>
</gene>
<protein>
    <submittedName>
        <fullName evidence="4">16S rRNA (Guanine(966)-N(2))-methyltransferase RsmD</fullName>
        <ecNumber evidence="4">2.1.1.171</ecNumber>
    </submittedName>
</protein>
<dbReference type="PROSITE" id="PS00092">
    <property type="entry name" value="N6_MTASE"/>
    <property type="match status" value="1"/>
</dbReference>
<dbReference type="PIRSF" id="PIRSF004553">
    <property type="entry name" value="CHP00095"/>
    <property type="match status" value="1"/>
</dbReference>
<dbReference type="SUPFAM" id="SSF53335">
    <property type="entry name" value="S-adenosyl-L-methionine-dependent methyltransferases"/>
    <property type="match status" value="1"/>
</dbReference>
<feature type="region of interest" description="Disordered" evidence="3">
    <location>
        <begin position="1"/>
        <end position="21"/>
    </location>
</feature>
<dbReference type="PANTHER" id="PTHR43542">
    <property type="entry name" value="METHYLTRANSFERASE"/>
    <property type="match status" value="1"/>
</dbReference>
<keyword evidence="5" id="KW-1185">Reference proteome</keyword>
<organism evidence="4 5">
    <name type="scientific">Chitinimonas lacunae</name>
    <dbReference type="NCBI Taxonomy" id="1963018"/>
    <lineage>
        <taxon>Bacteria</taxon>
        <taxon>Pseudomonadati</taxon>
        <taxon>Pseudomonadota</taxon>
        <taxon>Betaproteobacteria</taxon>
        <taxon>Neisseriales</taxon>
        <taxon>Chitinibacteraceae</taxon>
        <taxon>Chitinimonas</taxon>
    </lineage>
</organism>
<dbReference type="EC" id="2.1.1.171" evidence="4"/>
<evidence type="ECO:0000256" key="1">
    <source>
        <dbReference type="ARBA" id="ARBA00022603"/>
    </source>
</evidence>
<accession>A0ABV8MUZ9</accession>
<keyword evidence="2 4" id="KW-0808">Transferase</keyword>
<keyword evidence="1 4" id="KW-0489">Methyltransferase</keyword>
<dbReference type="GO" id="GO:0052913">
    <property type="term" value="F:16S rRNA (guanine(966)-N(2))-methyltransferase activity"/>
    <property type="evidence" value="ECO:0007669"/>
    <property type="project" value="UniProtKB-EC"/>
</dbReference>
<dbReference type="PANTHER" id="PTHR43542:SF1">
    <property type="entry name" value="METHYLTRANSFERASE"/>
    <property type="match status" value="1"/>
</dbReference>
<dbReference type="EMBL" id="JBHSBU010000001">
    <property type="protein sequence ID" value="MFC4160931.1"/>
    <property type="molecule type" value="Genomic_DNA"/>
</dbReference>
<dbReference type="InterPro" id="IPR004398">
    <property type="entry name" value="RNA_MeTrfase_RsmD"/>
</dbReference>
<evidence type="ECO:0000313" key="5">
    <source>
        <dbReference type="Proteomes" id="UP001595791"/>
    </source>
</evidence>
<dbReference type="NCBIfam" id="TIGR00095">
    <property type="entry name" value="16S rRNA (guanine(966)-N(2))-methyltransferase RsmD"/>
    <property type="match status" value="1"/>
</dbReference>
<name>A0ABV8MUZ9_9NEIS</name>
<dbReference type="InterPro" id="IPR029063">
    <property type="entry name" value="SAM-dependent_MTases_sf"/>
</dbReference>
<comment type="caution">
    <text evidence="4">The sequence shown here is derived from an EMBL/GenBank/DDBJ whole genome shotgun (WGS) entry which is preliminary data.</text>
</comment>
<dbReference type="Pfam" id="PF03602">
    <property type="entry name" value="Cons_hypoth95"/>
    <property type="match status" value="1"/>
</dbReference>
<dbReference type="Proteomes" id="UP001595791">
    <property type="component" value="Unassembled WGS sequence"/>
</dbReference>
<reference evidence="5" key="1">
    <citation type="journal article" date="2019" name="Int. J. Syst. Evol. Microbiol.">
        <title>The Global Catalogue of Microorganisms (GCM) 10K type strain sequencing project: providing services to taxonomists for standard genome sequencing and annotation.</title>
        <authorList>
            <consortium name="The Broad Institute Genomics Platform"/>
            <consortium name="The Broad Institute Genome Sequencing Center for Infectious Disease"/>
            <person name="Wu L."/>
            <person name="Ma J."/>
        </authorList>
    </citation>
    <scope>NUCLEOTIDE SEQUENCE [LARGE SCALE GENOMIC DNA]</scope>
    <source>
        <strain evidence="5">LMG 29894</strain>
    </source>
</reference>
<proteinExistence type="predicted"/>
<sequence>MKNAPPRTAKSGKSKPDAHRNQVRIIAGEFRRRLLSFPDGEGLRPTPDRVRETLFNWLGQELHGLECLDLFAGSGALAFEAASRGARRVVAVENNRQAIAALQENRRLLDARQIDIVGRDALSFLASDRQQFDLIFLDPPFASDLAARVLPQMRDRLQPGGRVYLECAAFPPLDGWEIVRQGQAGLVHYAVLQAAATTEPA</sequence>
<evidence type="ECO:0000256" key="2">
    <source>
        <dbReference type="ARBA" id="ARBA00022679"/>
    </source>
</evidence>
<dbReference type="CDD" id="cd02440">
    <property type="entry name" value="AdoMet_MTases"/>
    <property type="match status" value="1"/>
</dbReference>